<evidence type="ECO:0000313" key="1">
    <source>
        <dbReference type="EMBL" id="TBU28828.1"/>
    </source>
</evidence>
<dbReference type="AlphaFoldDB" id="A0A4Q9MPD7"/>
<dbReference type="EMBL" id="ML143418">
    <property type="protein sequence ID" value="TBU28828.1"/>
    <property type="molecule type" value="Genomic_DNA"/>
</dbReference>
<gene>
    <name evidence="1" type="ORF">BD311DRAFT_310719</name>
</gene>
<protein>
    <submittedName>
        <fullName evidence="1">Uncharacterized protein</fullName>
    </submittedName>
</protein>
<name>A0A4Q9MPD7_9APHY</name>
<organism evidence="1">
    <name type="scientific">Dichomitus squalens</name>
    <dbReference type="NCBI Taxonomy" id="114155"/>
    <lineage>
        <taxon>Eukaryota</taxon>
        <taxon>Fungi</taxon>
        <taxon>Dikarya</taxon>
        <taxon>Basidiomycota</taxon>
        <taxon>Agaricomycotina</taxon>
        <taxon>Agaricomycetes</taxon>
        <taxon>Polyporales</taxon>
        <taxon>Polyporaceae</taxon>
        <taxon>Dichomitus</taxon>
    </lineage>
</organism>
<accession>A0A4Q9MPD7</accession>
<proteinExistence type="predicted"/>
<sequence>MPSRLLRRAAQLSAVATIPPAYFAYRTITRLEAKYPPCPPESSSTPALRTPANPATQHVPYVDVYATRVPARGLIDRGQENKSASLEEAWAHTFLENKLLRATGPIMGTKKSSEQTDYGEHGFHEGQKLANDLFLILRPPAPGSPLLVDWRLSDEPVSFFRRIAAWGYPWRLMSGGRHEFGVGPVDADGTVEVRFGSAHDYNWVEEEGDAQKTIPEWVKRCHRAYARWLLDERVEEVERRARVVDEGKA</sequence>
<reference evidence="1" key="1">
    <citation type="submission" date="2019-01" db="EMBL/GenBank/DDBJ databases">
        <title>Draft genome sequences of three monokaryotic isolates of the white-rot basidiomycete fungus Dichomitus squalens.</title>
        <authorList>
            <consortium name="DOE Joint Genome Institute"/>
            <person name="Lopez S.C."/>
            <person name="Andreopoulos B."/>
            <person name="Pangilinan J."/>
            <person name="Lipzen A."/>
            <person name="Riley R."/>
            <person name="Ahrendt S."/>
            <person name="Ng V."/>
            <person name="Barry K."/>
            <person name="Daum C."/>
            <person name="Grigoriev I.V."/>
            <person name="Hilden K.S."/>
            <person name="Makela M.R."/>
            <person name="de Vries R.P."/>
        </authorList>
    </citation>
    <scope>NUCLEOTIDE SEQUENCE [LARGE SCALE GENOMIC DNA]</scope>
    <source>
        <strain evidence="1">OM18370.1</strain>
    </source>
</reference>
<dbReference type="Proteomes" id="UP000292957">
    <property type="component" value="Unassembled WGS sequence"/>
</dbReference>
<dbReference type="OrthoDB" id="4480078at2759"/>